<evidence type="ECO:0000256" key="1">
    <source>
        <dbReference type="SAM" id="MobiDB-lite"/>
    </source>
</evidence>
<gene>
    <name evidence="2" type="ORF">LSUE1_G010262</name>
</gene>
<feature type="compositionally biased region" description="Basic and acidic residues" evidence="1">
    <location>
        <begin position="907"/>
        <end position="919"/>
    </location>
</feature>
<evidence type="ECO:0000313" key="3">
    <source>
        <dbReference type="Proteomes" id="UP000469558"/>
    </source>
</evidence>
<feature type="compositionally biased region" description="Polar residues" evidence="1">
    <location>
        <begin position="139"/>
        <end position="149"/>
    </location>
</feature>
<evidence type="ECO:0000313" key="2">
    <source>
        <dbReference type="EMBL" id="TVY65693.1"/>
    </source>
</evidence>
<protein>
    <submittedName>
        <fullName evidence="2">Uncharacterized protein</fullName>
    </submittedName>
</protein>
<feature type="compositionally biased region" description="Basic and acidic residues" evidence="1">
    <location>
        <begin position="43"/>
        <end position="53"/>
    </location>
</feature>
<keyword evidence="3" id="KW-1185">Reference proteome</keyword>
<feature type="compositionally biased region" description="Polar residues" evidence="1">
    <location>
        <begin position="637"/>
        <end position="658"/>
    </location>
</feature>
<feature type="compositionally biased region" description="Basic and acidic residues" evidence="1">
    <location>
        <begin position="319"/>
        <end position="331"/>
    </location>
</feature>
<reference evidence="2 3" key="1">
    <citation type="submission" date="2018-05" db="EMBL/GenBank/DDBJ databases">
        <title>Genome sequencing and assembly of the regulated plant pathogen Lachnellula willkommii and related sister species for the development of diagnostic species identification markers.</title>
        <authorList>
            <person name="Giroux E."/>
            <person name="Bilodeau G."/>
        </authorList>
    </citation>
    <scope>NUCLEOTIDE SEQUENCE [LARGE SCALE GENOMIC DNA]</scope>
    <source>
        <strain evidence="2 3">CBS 268.59</strain>
    </source>
</reference>
<accession>A0A8T9BWE2</accession>
<feature type="compositionally biased region" description="Polar residues" evidence="1">
    <location>
        <begin position="1057"/>
        <end position="1066"/>
    </location>
</feature>
<feature type="compositionally biased region" description="Basic and acidic residues" evidence="1">
    <location>
        <begin position="714"/>
        <end position="730"/>
    </location>
</feature>
<feature type="region of interest" description="Disordered" evidence="1">
    <location>
        <begin position="1"/>
        <end position="66"/>
    </location>
</feature>
<feature type="compositionally biased region" description="Low complexity" evidence="1">
    <location>
        <begin position="986"/>
        <end position="1002"/>
    </location>
</feature>
<feature type="region of interest" description="Disordered" evidence="1">
    <location>
        <begin position="132"/>
        <end position="332"/>
    </location>
</feature>
<feature type="region of interest" description="Disordered" evidence="1">
    <location>
        <begin position="407"/>
        <end position="1166"/>
    </location>
</feature>
<dbReference type="Proteomes" id="UP000469558">
    <property type="component" value="Unassembled WGS sequence"/>
</dbReference>
<proteinExistence type="predicted"/>
<feature type="compositionally biased region" description="Polar residues" evidence="1">
    <location>
        <begin position="868"/>
        <end position="881"/>
    </location>
</feature>
<feature type="compositionally biased region" description="Polar residues" evidence="1">
    <location>
        <begin position="1229"/>
        <end position="1240"/>
    </location>
</feature>
<feature type="compositionally biased region" description="Basic and acidic residues" evidence="1">
    <location>
        <begin position="218"/>
        <end position="236"/>
    </location>
</feature>
<feature type="compositionally biased region" description="Polar residues" evidence="1">
    <location>
        <begin position="585"/>
        <end position="594"/>
    </location>
</feature>
<feature type="compositionally biased region" description="Basic and acidic residues" evidence="1">
    <location>
        <begin position="772"/>
        <end position="785"/>
    </location>
</feature>
<organism evidence="2 3">
    <name type="scientific">Lachnellula suecica</name>
    <dbReference type="NCBI Taxonomy" id="602035"/>
    <lineage>
        <taxon>Eukaryota</taxon>
        <taxon>Fungi</taxon>
        <taxon>Dikarya</taxon>
        <taxon>Ascomycota</taxon>
        <taxon>Pezizomycotina</taxon>
        <taxon>Leotiomycetes</taxon>
        <taxon>Helotiales</taxon>
        <taxon>Lachnaceae</taxon>
        <taxon>Lachnellula</taxon>
    </lineage>
</organism>
<feature type="compositionally biased region" description="Basic and acidic residues" evidence="1">
    <location>
        <begin position="926"/>
        <end position="935"/>
    </location>
</feature>
<feature type="compositionally biased region" description="Polar residues" evidence="1">
    <location>
        <begin position="732"/>
        <end position="748"/>
    </location>
</feature>
<name>A0A8T9BWE2_9HELO</name>
<feature type="compositionally biased region" description="Basic and acidic residues" evidence="1">
    <location>
        <begin position="750"/>
        <end position="764"/>
    </location>
</feature>
<dbReference type="EMBL" id="QGMK01001637">
    <property type="protein sequence ID" value="TVY65693.1"/>
    <property type="molecule type" value="Genomic_DNA"/>
</dbReference>
<feature type="compositionally biased region" description="Low complexity" evidence="1">
    <location>
        <begin position="263"/>
        <end position="289"/>
    </location>
</feature>
<feature type="compositionally biased region" description="Polar residues" evidence="1">
    <location>
        <begin position="462"/>
        <end position="472"/>
    </location>
</feature>
<dbReference type="OrthoDB" id="5335210at2759"/>
<feature type="region of interest" description="Disordered" evidence="1">
    <location>
        <begin position="1184"/>
        <end position="1203"/>
    </location>
</feature>
<feature type="compositionally biased region" description="Low complexity" evidence="1">
    <location>
        <begin position="1125"/>
        <end position="1141"/>
    </location>
</feature>
<sequence>MNRFRRKKEAKETPEPLVRASTDSDAPSVPPMKTSKTFRRGKKAPEPEPKPELDVANALPPSDDFRTSLLMSGLSARFSMLREQDDPKSKIGKASDDSVLFPKRQSKFNDFAFQSHGLSDIAEVASINGSIRPPFAMSRTDSYDTNGSYGSDADSTHGSIMNRSKPGEGNNLFGGRQKIYKIPVTASGSTRSLAEGGVTGMGGRALYGDDVSQSAFQKLREREREQERLERERLEQAEQEENEAQSSRPSSPPLSGYNRNRETSSTTSSGGPSNTRSSTAATSFTSQRTPSLSGSHTPITPGGSVSNGGLERSTTKARRLYETGLDQHLHEQQFSAMNRIDTLTRQRTLGGHTPPPMNSPTGMTQPVERWDRRPVAGQASMPNLRAASPSPTVTLNTFDFALKSNNIPENKPYGMASPPLSPPMSEHEDLSVLPVQPNDRGKATALGAFSKPAQPYDENKYSQRQLQMQQGRETPPLRKHSPPRAFPPRQQQQQQMGRNRTESNSTYASGRSRSNSSAQRQYLPSDRVPEPQMPQSQPHSNGPPTRSMANGAFLSSPTDSGLSSPEGHASRPQPRSPVPLDLSRMNFQDRNVNLQRPPELSQHPAHRQRPLNEAPTRRMNESNDVPSYPQITPPEIEQSSTGLPSDSPTLGPSATESGLSGMVRQHLRSDSNTSSVYGGAPSAGMISRFPPDTSEPMPHIDYSGRSNPWDTDDWDRGYSFDANESSHEPKQTVASPPALSTPSANFNAEESEKPAWEQELDAHHARVGSTETQKERQEFKNDLAERRKRVQENLKSFVETESRSTSPLPGSDWAKDGNSIKNNPLVLLKSKSSRGSLVGRPREAGQSKAMKMLGIGNTTISSSPSPSKQSFEASPLQQENEQQQVPSPPKGPGGPVIPPQTKAFRQARRDAQRDRERQVAVRHQRNPNEADRSDWPDSPNDFQPRPMEHRRDNVPPNIRTRQRDPSQERKAPPVTLSHRNGNSQESKGSVGTNGSSSNPPSRTSRDRSSSDASGRSKSRNGRYRDDLAKAMAEGVSSSSQGMYGELEPPSARFPQKSPGTPSSQFQHAMPSPMLVGPNGRSRRNSRTGPGSYFEPQKLQPGQANDTMDLGLSPRPSPTAPFSVYSTPAQPSPAASQATTPTMQGFQSQGRIPGSRKRSVNKHDISEPRFVSSTSRITTVNLPPEASLQNGMEGAPPIPPVNPMRRQTRVMFGLRSKKDDGSEVQPMPAATQSTEEMSTFSADEGDSKPKVRQKLRKSSSEGGNLNARARKEVFAQPSPAMPSGAFPAARGGSPPRRVEGGMF</sequence>
<feature type="compositionally biased region" description="Polar residues" evidence="1">
    <location>
        <begin position="533"/>
        <end position="563"/>
    </location>
</feature>
<feature type="compositionally biased region" description="Basic and acidic residues" evidence="1">
    <location>
        <begin position="961"/>
        <end position="971"/>
    </location>
</feature>
<feature type="compositionally biased region" description="Polar residues" evidence="1">
    <location>
        <begin position="496"/>
        <end position="522"/>
    </location>
</feature>
<comment type="caution">
    <text evidence="2">The sequence shown here is derived from an EMBL/GenBank/DDBJ whole genome shotgun (WGS) entry which is preliminary data.</text>
</comment>
<feature type="compositionally biased region" description="Pro residues" evidence="1">
    <location>
        <begin position="886"/>
        <end position="898"/>
    </location>
</feature>
<feature type="region of interest" description="Disordered" evidence="1">
    <location>
        <begin position="1212"/>
        <end position="1302"/>
    </location>
</feature>